<gene>
    <name evidence="1" type="ORF">QTN89_24255</name>
</gene>
<dbReference type="Gene3D" id="2.60.120.430">
    <property type="entry name" value="Galactose-binding lectin"/>
    <property type="match status" value="1"/>
</dbReference>
<name>A0ABT7PQ18_9BACT</name>
<evidence type="ECO:0000313" key="2">
    <source>
        <dbReference type="Proteomes" id="UP001239462"/>
    </source>
</evidence>
<accession>A0ABT7PQ18</accession>
<organism evidence="1 2">
    <name type="scientific">Roseiconus lacunae</name>
    <dbReference type="NCBI Taxonomy" id="2605694"/>
    <lineage>
        <taxon>Bacteria</taxon>
        <taxon>Pseudomonadati</taxon>
        <taxon>Planctomycetota</taxon>
        <taxon>Planctomycetia</taxon>
        <taxon>Pirellulales</taxon>
        <taxon>Pirellulaceae</taxon>
        <taxon>Roseiconus</taxon>
    </lineage>
</organism>
<comment type="caution">
    <text evidence="1">The sequence shown here is derived from an EMBL/GenBank/DDBJ whole genome shotgun (WGS) entry which is preliminary data.</text>
</comment>
<dbReference type="EMBL" id="JASZZN010000023">
    <property type="protein sequence ID" value="MDM4018587.1"/>
    <property type="molecule type" value="Genomic_DNA"/>
</dbReference>
<proteinExistence type="predicted"/>
<protein>
    <recommendedName>
        <fullName evidence="3">Tetratricopeptide repeat protein</fullName>
    </recommendedName>
</protein>
<evidence type="ECO:0000313" key="1">
    <source>
        <dbReference type="EMBL" id="MDM4018587.1"/>
    </source>
</evidence>
<reference evidence="1 2" key="1">
    <citation type="submission" date="2023-06" db="EMBL/GenBank/DDBJ databases">
        <title>Roseiconus lacunae JC819 isolated from Gulf of Mannar region, Tamil Nadu.</title>
        <authorList>
            <person name="Pk S."/>
            <person name="Ch S."/>
            <person name="Ch V.R."/>
        </authorList>
    </citation>
    <scope>NUCLEOTIDE SEQUENCE [LARGE SCALE GENOMIC DNA]</scope>
    <source>
        <strain evidence="1 2">JC819</strain>
    </source>
</reference>
<evidence type="ECO:0008006" key="3">
    <source>
        <dbReference type="Google" id="ProtNLM"/>
    </source>
</evidence>
<dbReference type="Proteomes" id="UP001239462">
    <property type="component" value="Unassembled WGS sequence"/>
</dbReference>
<keyword evidence="2" id="KW-1185">Reference proteome</keyword>
<dbReference type="RefSeq" id="WP_149495709.1">
    <property type="nucleotide sequence ID" value="NZ_JAJMQV010000089.1"/>
</dbReference>
<sequence length="215" mass="24541">MKRLQRQQEQAKRNYQLQLQQAAANQPELPSDPELLSLHREFIIKADKLAGEYERKKQFDRAREVFEAMVRLVPNHAEAEAGLNRIMQMQTMKDRKLVNVEAADGWQDSGVTLQADMPVHIEVRGTWKVVLETGPEGLEIPDKQRPRDSRIKIGTLIGVIANSPAELESGKPFPIKPGEKFVNKKSGRLYLRMFDLEPSDNEGKMYVMIQSTFGN</sequence>